<reference evidence="2" key="1">
    <citation type="journal article" date="2020" name="Stud. Mycol.">
        <title>101 Dothideomycetes genomes: a test case for predicting lifestyles and emergence of pathogens.</title>
        <authorList>
            <person name="Haridas S."/>
            <person name="Albert R."/>
            <person name="Binder M."/>
            <person name="Bloem J."/>
            <person name="Labutti K."/>
            <person name="Salamov A."/>
            <person name="Andreopoulos B."/>
            <person name="Baker S."/>
            <person name="Barry K."/>
            <person name="Bills G."/>
            <person name="Bluhm B."/>
            <person name="Cannon C."/>
            <person name="Castanera R."/>
            <person name="Culley D."/>
            <person name="Daum C."/>
            <person name="Ezra D."/>
            <person name="Gonzalez J."/>
            <person name="Henrissat B."/>
            <person name="Kuo A."/>
            <person name="Liang C."/>
            <person name="Lipzen A."/>
            <person name="Lutzoni F."/>
            <person name="Magnuson J."/>
            <person name="Mondo S."/>
            <person name="Nolan M."/>
            <person name="Ohm R."/>
            <person name="Pangilinan J."/>
            <person name="Park H.-J."/>
            <person name="Ramirez L."/>
            <person name="Alfaro M."/>
            <person name="Sun H."/>
            <person name="Tritt A."/>
            <person name="Yoshinaga Y."/>
            <person name="Zwiers L.-H."/>
            <person name="Turgeon B."/>
            <person name="Goodwin S."/>
            <person name="Spatafora J."/>
            <person name="Crous P."/>
            <person name="Grigoriev I."/>
        </authorList>
    </citation>
    <scope>NUCLEOTIDE SEQUENCE</scope>
    <source>
        <strain evidence="2">CBS 690.94</strain>
    </source>
</reference>
<dbReference type="EMBL" id="MU001500">
    <property type="protein sequence ID" value="KAF2444751.1"/>
    <property type="molecule type" value="Genomic_DNA"/>
</dbReference>
<feature type="region of interest" description="Disordered" evidence="1">
    <location>
        <begin position="262"/>
        <end position="318"/>
    </location>
</feature>
<dbReference type="AlphaFoldDB" id="A0A9P4PIF4"/>
<feature type="compositionally biased region" description="Basic and acidic residues" evidence="1">
    <location>
        <begin position="97"/>
        <end position="107"/>
    </location>
</feature>
<evidence type="ECO:0000313" key="2">
    <source>
        <dbReference type="EMBL" id="KAF2444751.1"/>
    </source>
</evidence>
<name>A0A9P4PIF4_9PLEO</name>
<feature type="compositionally biased region" description="Basic residues" evidence="1">
    <location>
        <begin position="72"/>
        <end position="87"/>
    </location>
</feature>
<keyword evidence="3" id="KW-1185">Reference proteome</keyword>
<dbReference type="OrthoDB" id="5420368at2759"/>
<feature type="region of interest" description="Disordered" evidence="1">
    <location>
        <begin position="62"/>
        <end position="138"/>
    </location>
</feature>
<proteinExistence type="predicted"/>
<sequence>MPMSWTPENDRLLLLKLIETHGISVDSNKIVAAWPDGGTKPSARAITERFVKLRQLAGIKVSITPGGTSGKGRARVSKYTTPKKRKNKDSSDESDGDEHLTENESPTKKKSIQRPSGSRGRGGRVGMQSARSPAVKVKSEYPLSELPVDPIDAADTFERDAAEAAELRQTSQQNPFAGFAAGAMNGAMNGGMNGEFQGFDMSSGHRTLNGFGLSSGTVLPNGFTMDDPFTAPSHPNHGFHNDIPAFTNGMQAAADAAHQLPATTISRSRSTRTASAQASEGVAAVLRRQKDMDKADGEKSSGEDTQASEYYDLDNDYI</sequence>
<dbReference type="Proteomes" id="UP000799764">
    <property type="component" value="Unassembled WGS sequence"/>
</dbReference>
<accession>A0A9P4PIF4</accession>
<evidence type="ECO:0000256" key="1">
    <source>
        <dbReference type="SAM" id="MobiDB-lite"/>
    </source>
</evidence>
<feature type="compositionally biased region" description="Basic and acidic residues" evidence="1">
    <location>
        <begin position="288"/>
        <end position="302"/>
    </location>
</feature>
<organism evidence="2 3">
    <name type="scientific">Karstenula rhodostoma CBS 690.94</name>
    <dbReference type="NCBI Taxonomy" id="1392251"/>
    <lineage>
        <taxon>Eukaryota</taxon>
        <taxon>Fungi</taxon>
        <taxon>Dikarya</taxon>
        <taxon>Ascomycota</taxon>
        <taxon>Pezizomycotina</taxon>
        <taxon>Dothideomycetes</taxon>
        <taxon>Pleosporomycetidae</taxon>
        <taxon>Pleosporales</taxon>
        <taxon>Massarineae</taxon>
        <taxon>Didymosphaeriaceae</taxon>
        <taxon>Karstenula</taxon>
    </lineage>
</organism>
<protein>
    <submittedName>
        <fullName evidence="2">Uncharacterized protein</fullName>
    </submittedName>
</protein>
<evidence type="ECO:0000313" key="3">
    <source>
        <dbReference type="Proteomes" id="UP000799764"/>
    </source>
</evidence>
<gene>
    <name evidence="2" type="ORF">P171DRAFT_472755</name>
</gene>
<comment type="caution">
    <text evidence="2">The sequence shown here is derived from an EMBL/GenBank/DDBJ whole genome shotgun (WGS) entry which is preliminary data.</text>
</comment>
<feature type="compositionally biased region" description="Low complexity" evidence="1">
    <location>
        <begin position="262"/>
        <end position="279"/>
    </location>
</feature>